<keyword evidence="2" id="KW-0472">Membrane</keyword>
<name>A0A6G1GF05_9PEZI</name>
<evidence type="ECO:0000313" key="4">
    <source>
        <dbReference type="Proteomes" id="UP000504638"/>
    </source>
</evidence>
<evidence type="ECO:0000313" key="3">
    <source>
        <dbReference type="EMBL" id="KAF1816648.1"/>
    </source>
</evidence>
<feature type="region of interest" description="Disordered" evidence="1">
    <location>
        <begin position="1"/>
        <end position="33"/>
    </location>
</feature>
<reference evidence="5" key="3">
    <citation type="submission" date="2025-04" db="UniProtKB">
        <authorList>
            <consortium name="RefSeq"/>
        </authorList>
    </citation>
    <scope>IDENTIFICATION</scope>
    <source>
        <strain evidence="5">CBS 781.70</strain>
    </source>
</reference>
<organism evidence="3">
    <name type="scientific">Eremomyces bilateralis CBS 781.70</name>
    <dbReference type="NCBI Taxonomy" id="1392243"/>
    <lineage>
        <taxon>Eukaryota</taxon>
        <taxon>Fungi</taxon>
        <taxon>Dikarya</taxon>
        <taxon>Ascomycota</taxon>
        <taxon>Pezizomycotina</taxon>
        <taxon>Dothideomycetes</taxon>
        <taxon>Dothideomycetes incertae sedis</taxon>
        <taxon>Eremomycetales</taxon>
        <taxon>Eremomycetaceae</taxon>
        <taxon>Eremomyces</taxon>
    </lineage>
</organism>
<keyword evidence="2" id="KW-0812">Transmembrane</keyword>
<dbReference type="InterPro" id="IPR014161">
    <property type="entry name" value="Tol-Pal_TolA"/>
</dbReference>
<evidence type="ECO:0000313" key="5">
    <source>
        <dbReference type="RefSeq" id="XP_033538279.1"/>
    </source>
</evidence>
<keyword evidence="2" id="KW-1133">Transmembrane helix</keyword>
<dbReference type="GO" id="GO:0005884">
    <property type="term" value="C:actin filament"/>
    <property type="evidence" value="ECO:0007669"/>
    <property type="project" value="TreeGrafter"/>
</dbReference>
<dbReference type="OrthoDB" id="5421842at2759"/>
<feature type="compositionally biased region" description="Pro residues" evidence="1">
    <location>
        <begin position="162"/>
        <end position="183"/>
    </location>
</feature>
<feature type="compositionally biased region" description="Low complexity" evidence="1">
    <location>
        <begin position="357"/>
        <end position="372"/>
    </location>
</feature>
<dbReference type="AlphaFoldDB" id="A0A6G1GF05"/>
<dbReference type="PANTHER" id="PTHR45691:SF6">
    <property type="entry name" value="PROTEIN DIAPHANOUS"/>
    <property type="match status" value="1"/>
</dbReference>
<dbReference type="Proteomes" id="UP000504638">
    <property type="component" value="Unplaced"/>
</dbReference>
<sequence length="534" mass="58714">MSQNHGGAPPPPPPPPHGSNPKTTRGGFDKSAFDKAGLDPEHSQFLIVEKGGGVIYLPSLYVHRNSFLAGAFSMLLVIVICSIVAPVAWVWIKSVTESGGGMSVFMLVGIVGIGAWALGKTSAEGGGSSSKPGPTGDSGGPPNAGPSWNSGHTGPDPNAHSSPPPPPNPEPHSPPPPKPQPQPKPRHTANDGPSAWERAKAQMKAQAEEKKRRDEKEAAEKAAKLAEDKVKWESRMKEAKERVERERKERERVEKDAKEKAEREARAKATREAREKIEREAREKVEREVKAKVEREAKEKAEREAREKASRPVYGVGERTNIYGRPVGSKVSSAPTGQENQYSYRPYDQPKRPAKQASASSFYSDASSYFGSETTATTPPPRPSGPFVTNDEKKIVLKAVYQFGDSFPRKPKAQLQAGMVPVTDGLVLRMDLEGLFLDDEVRQVQEREWDVKLWTMKSIESAEVPPYAIIRVTTKDADNTRYIFILSETEYWKVGKSLARLKSGATIQRLSVNNMDGKDAKKLLMSLGWQPQNV</sequence>
<dbReference type="GO" id="GO:0016020">
    <property type="term" value="C:membrane"/>
    <property type="evidence" value="ECO:0007669"/>
    <property type="project" value="InterPro"/>
</dbReference>
<protein>
    <submittedName>
        <fullName evidence="3 5">Uncharacterized protein</fullName>
    </submittedName>
</protein>
<dbReference type="NCBIfam" id="TIGR02794">
    <property type="entry name" value="tolA_full"/>
    <property type="match status" value="1"/>
</dbReference>
<dbReference type="InterPro" id="IPR051412">
    <property type="entry name" value="Formin_Homology_Diaphanous_sf"/>
</dbReference>
<feature type="transmembrane region" description="Helical" evidence="2">
    <location>
        <begin position="99"/>
        <end position="119"/>
    </location>
</feature>
<feature type="region of interest" description="Disordered" evidence="1">
    <location>
        <begin position="121"/>
        <end position="389"/>
    </location>
</feature>
<reference evidence="5" key="2">
    <citation type="submission" date="2020-04" db="EMBL/GenBank/DDBJ databases">
        <authorList>
            <consortium name="NCBI Genome Project"/>
        </authorList>
    </citation>
    <scope>NUCLEOTIDE SEQUENCE</scope>
    <source>
        <strain evidence="5">CBS 781.70</strain>
    </source>
</reference>
<feature type="transmembrane region" description="Helical" evidence="2">
    <location>
        <begin position="67"/>
        <end position="92"/>
    </location>
</feature>
<dbReference type="EMBL" id="ML975150">
    <property type="protein sequence ID" value="KAF1816648.1"/>
    <property type="molecule type" value="Genomic_DNA"/>
</dbReference>
<gene>
    <name evidence="3 5" type="ORF">P152DRAFT_131136</name>
</gene>
<feature type="compositionally biased region" description="Basic and acidic residues" evidence="1">
    <location>
        <begin position="206"/>
        <end position="310"/>
    </location>
</feature>
<proteinExistence type="predicted"/>
<feature type="compositionally biased region" description="Polar residues" evidence="1">
    <location>
        <begin position="330"/>
        <end position="343"/>
    </location>
</feature>
<accession>A0A6G1GF05</accession>
<dbReference type="GO" id="GO:0043213">
    <property type="term" value="P:bacteriocin transport"/>
    <property type="evidence" value="ECO:0007669"/>
    <property type="project" value="InterPro"/>
</dbReference>
<dbReference type="GeneID" id="54414346"/>
<dbReference type="GO" id="GO:0019534">
    <property type="term" value="F:toxin transmembrane transporter activity"/>
    <property type="evidence" value="ECO:0007669"/>
    <property type="project" value="InterPro"/>
</dbReference>
<dbReference type="PANTHER" id="PTHR45691">
    <property type="entry name" value="PROTEIN DIAPHANOUS"/>
    <property type="match status" value="1"/>
</dbReference>
<evidence type="ECO:0000256" key="1">
    <source>
        <dbReference type="SAM" id="MobiDB-lite"/>
    </source>
</evidence>
<reference evidence="3 5" key="1">
    <citation type="submission" date="2020-01" db="EMBL/GenBank/DDBJ databases">
        <authorList>
            <consortium name="DOE Joint Genome Institute"/>
            <person name="Haridas S."/>
            <person name="Albert R."/>
            <person name="Binder M."/>
            <person name="Bloem J."/>
            <person name="Labutti K."/>
            <person name="Salamov A."/>
            <person name="Andreopoulos B."/>
            <person name="Baker S.E."/>
            <person name="Barry K."/>
            <person name="Bills G."/>
            <person name="Bluhm B.H."/>
            <person name="Cannon C."/>
            <person name="Castanera R."/>
            <person name="Culley D.E."/>
            <person name="Daum C."/>
            <person name="Ezra D."/>
            <person name="Gonzalez J.B."/>
            <person name="Henrissat B."/>
            <person name="Kuo A."/>
            <person name="Liang C."/>
            <person name="Lipzen A."/>
            <person name="Lutzoni F."/>
            <person name="Magnuson J."/>
            <person name="Mondo S."/>
            <person name="Nolan M."/>
            <person name="Ohm R."/>
            <person name="Pangilinan J."/>
            <person name="Park H.-J."/>
            <person name="Ramirez L."/>
            <person name="Alfaro M."/>
            <person name="Sun H."/>
            <person name="Tritt A."/>
            <person name="Yoshinaga Y."/>
            <person name="Zwiers L.-H."/>
            <person name="Turgeon B.G."/>
            <person name="Goodwin S.B."/>
            <person name="Spatafora J.W."/>
            <person name="Crous P.W."/>
            <person name="Grigoriev I.V."/>
        </authorList>
    </citation>
    <scope>NUCLEOTIDE SEQUENCE</scope>
    <source>
        <strain evidence="3 5">CBS 781.70</strain>
    </source>
</reference>
<dbReference type="GO" id="GO:0030041">
    <property type="term" value="P:actin filament polymerization"/>
    <property type="evidence" value="ECO:0007669"/>
    <property type="project" value="TreeGrafter"/>
</dbReference>
<keyword evidence="4" id="KW-1185">Reference proteome</keyword>
<feature type="compositionally biased region" description="Pro residues" evidence="1">
    <location>
        <begin position="8"/>
        <end position="18"/>
    </location>
</feature>
<dbReference type="RefSeq" id="XP_033538279.1">
    <property type="nucleotide sequence ID" value="XM_033673776.1"/>
</dbReference>
<evidence type="ECO:0000256" key="2">
    <source>
        <dbReference type="SAM" id="Phobius"/>
    </source>
</evidence>